<accession>A0ABS9UZE2</accession>
<feature type="signal peptide" evidence="1">
    <location>
        <begin position="1"/>
        <end position="21"/>
    </location>
</feature>
<sequence>MKKLMFFSMLLFFAVVSESKAQISAGVQQLSSATFASIGTDPDNKMFGEARVSTGGRIGIEGTFGYNFVQKDEVNFYSGFHLGTEGNRDGVYLGVPLGVLVKPFSNTRNFGFLLEASPIFPTEYGNYFRAGIGMKYTFR</sequence>
<protein>
    <submittedName>
        <fullName evidence="2">Outer membrane insertion C- signal</fullName>
    </submittedName>
</protein>
<reference evidence="2" key="1">
    <citation type="submission" date="2022-03" db="EMBL/GenBank/DDBJ databases">
        <title>De novo assembled genomes of Belliella spp. (Cyclobacteriaceae) strains.</title>
        <authorList>
            <person name="Szabo A."/>
            <person name="Korponai K."/>
            <person name="Felfoldi T."/>
        </authorList>
    </citation>
    <scope>NUCLEOTIDE SEQUENCE</scope>
    <source>
        <strain evidence="2">DSM 111904</strain>
    </source>
</reference>
<organism evidence="2 3">
    <name type="scientific">Belliella filtrata</name>
    <dbReference type="NCBI Taxonomy" id="2923435"/>
    <lineage>
        <taxon>Bacteria</taxon>
        <taxon>Pseudomonadati</taxon>
        <taxon>Bacteroidota</taxon>
        <taxon>Cytophagia</taxon>
        <taxon>Cytophagales</taxon>
        <taxon>Cyclobacteriaceae</taxon>
        <taxon>Belliella</taxon>
    </lineage>
</organism>
<keyword evidence="1" id="KW-0732">Signal</keyword>
<dbReference type="Proteomes" id="UP001165489">
    <property type="component" value="Unassembled WGS sequence"/>
</dbReference>
<gene>
    <name evidence="2" type="ORF">MM239_09000</name>
</gene>
<evidence type="ECO:0000313" key="3">
    <source>
        <dbReference type="Proteomes" id="UP001165489"/>
    </source>
</evidence>
<name>A0ABS9UZE2_9BACT</name>
<dbReference type="EMBL" id="JAKZGP010000019">
    <property type="protein sequence ID" value="MCH7409531.1"/>
    <property type="molecule type" value="Genomic_DNA"/>
</dbReference>
<keyword evidence="3" id="KW-1185">Reference proteome</keyword>
<evidence type="ECO:0000256" key="1">
    <source>
        <dbReference type="SAM" id="SignalP"/>
    </source>
</evidence>
<feature type="chain" id="PRO_5046899683" evidence="1">
    <location>
        <begin position="22"/>
        <end position="139"/>
    </location>
</feature>
<proteinExistence type="predicted"/>
<comment type="caution">
    <text evidence="2">The sequence shown here is derived from an EMBL/GenBank/DDBJ whole genome shotgun (WGS) entry which is preliminary data.</text>
</comment>
<evidence type="ECO:0000313" key="2">
    <source>
        <dbReference type="EMBL" id="MCH7409531.1"/>
    </source>
</evidence>
<dbReference type="RefSeq" id="WP_241347876.1">
    <property type="nucleotide sequence ID" value="NZ_JAKZGP010000019.1"/>
</dbReference>